<evidence type="ECO:0000256" key="1">
    <source>
        <dbReference type="ARBA" id="ARBA00023015"/>
    </source>
</evidence>
<dbReference type="InterPro" id="IPR029016">
    <property type="entry name" value="GAF-like_dom_sf"/>
</dbReference>
<protein>
    <submittedName>
        <fullName evidence="6">IclR family transcriptional regulator</fullName>
    </submittedName>
</protein>
<dbReference type="InterPro" id="IPR050707">
    <property type="entry name" value="HTH_MetabolicPath_Reg"/>
</dbReference>
<feature type="domain" description="HTH iclR-type" evidence="4">
    <location>
        <begin position="5"/>
        <end position="68"/>
    </location>
</feature>
<evidence type="ECO:0000259" key="4">
    <source>
        <dbReference type="PROSITE" id="PS51077"/>
    </source>
</evidence>
<dbReference type="Pfam" id="PF01614">
    <property type="entry name" value="IclR_C"/>
    <property type="match status" value="1"/>
</dbReference>
<organism evidence="6 7">
    <name type="scientific">Nocardioides imazamoxiresistens</name>
    <dbReference type="NCBI Taxonomy" id="3231893"/>
    <lineage>
        <taxon>Bacteria</taxon>
        <taxon>Bacillati</taxon>
        <taxon>Actinomycetota</taxon>
        <taxon>Actinomycetes</taxon>
        <taxon>Propionibacteriales</taxon>
        <taxon>Nocardioidaceae</taxon>
        <taxon>Nocardioides</taxon>
    </lineage>
</organism>
<keyword evidence="7" id="KW-1185">Reference proteome</keyword>
<dbReference type="Gene3D" id="1.10.10.10">
    <property type="entry name" value="Winged helix-like DNA-binding domain superfamily/Winged helix DNA-binding domain"/>
    <property type="match status" value="1"/>
</dbReference>
<dbReference type="SUPFAM" id="SSF55781">
    <property type="entry name" value="GAF domain-like"/>
    <property type="match status" value="1"/>
</dbReference>
<name>A0ABU3PWS8_9ACTN</name>
<dbReference type="InterPro" id="IPR005471">
    <property type="entry name" value="Tscrpt_reg_IclR_N"/>
</dbReference>
<reference evidence="6 7" key="1">
    <citation type="submission" date="2023-08" db="EMBL/GenBank/DDBJ databases">
        <title>Nocardioides seae sp. nov., a bacterium isolated from a soil.</title>
        <authorList>
            <person name="Wang X."/>
        </authorList>
    </citation>
    <scope>NUCLEOTIDE SEQUENCE [LARGE SCALE GENOMIC DNA]</scope>
    <source>
        <strain evidence="6 7">YZH12</strain>
    </source>
</reference>
<dbReference type="SUPFAM" id="SSF46785">
    <property type="entry name" value="Winged helix' DNA-binding domain"/>
    <property type="match status" value="1"/>
</dbReference>
<keyword evidence="1" id="KW-0805">Transcription regulation</keyword>
<accession>A0ABU3PWS8</accession>
<gene>
    <name evidence="6" type="ORF">RDV89_11065</name>
</gene>
<dbReference type="RefSeq" id="WP_315733103.1">
    <property type="nucleotide sequence ID" value="NZ_JAVYII010000004.1"/>
</dbReference>
<dbReference type="PROSITE" id="PS51078">
    <property type="entry name" value="ICLR_ED"/>
    <property type="match status" value="1"/>
</dbReference>
<evidence type="ECO:0000313" key="6">
    <source>
        <dbReference type="EMBL" id="MDT9593609.1"/>
    </source>
</evidence>
<dbReference type="InterPro" id="IPR036390">
    <property type="entry name" value="WH_DNA-bd_sf"/>
</dbReference>
<dbReference type="PANTHER" id="PTHR30136:SF39">
    <property type="entry name" value="TRANSCRIPTIONAL REGULATORY PROTEIN"/>
    <property type="match status" value="1"/>
</dbReference>
<dbReference type="PANTHER" id="PTHR30136">
    <property type="entry name" value="HELIX-TURN-HELIX TRANSCRIPTIONAL REGULATOR, ICLR FAMILY"/>
    <property type="match status" value="1"/>
</dbReference>
<evidence type="ECO:0000256" key="3">
    <source>
        <dbReference type="ARBA" id="ARBA00023163"/>
    </source>
</evidence>
<dbReference type="Proteomes" id="UP001268542">
    <property type="component" value="Unassembled WGS sequence"/>
</dbReference>
<evidence type="ECO:0000259" key="5">
    <source>
        <dbReference type="PROSITE" id="PS51078"/>
    </source>
</evidence>
<dbReference type="InterPro" id="IPR014757">
    <property type="entry name" value="Tscrpt_reg_IclR_C"/>
</dbReference>
<evidence type="ECO:0000256" key="2">
    <source>
        <dbReference type="ARBA" id="ARBA00023125"/>
    </source>
</evidence>
<dbReference type="SMART" id="SM00346">
    <property type="entry name" value="HTH_ICLR"/>
    <property type="match status" value="1"/>
</dbReference>
<dbReference type="Gene3D" id="3.30.450.40">
    <property type="match status" value="1"/>
</dbReference>
<dbReference type="PROSITE" id="PS51077">
    <property type="entry name" value="HTH_ICLR"/>
    <property type="match status" value="1"/>
</dbReference>
<keyword evidence="2" id="KW-0238">DNA-binding</keyword>
<dbReference type="EMBL" id="JAVYII010000004">
    <property type="protein sequence ID" value="MDT9593609.1"/>
    <property type="molecule type" value="Genomic_DNA"/>
</dbReference>
<dbReference type="InterPro" id="IPR036388">
    <property type="entry name" value="WH-like_DNA-bd_sf"/>
</dbReference>
<evidence type="ECO:0000313" key="7">
    <source>
        <dbReference type="Proteomes" id="UP001268542"/>
    </source>
</evidence>
<proteinExistence type="predicted"/>
<comment type="caution">
    <text evidence="6">The sequence shown here is derived from an EMBL/GenBank/DDBJ whole genome shotgun (WGS) entry which is preliminary data.</text>
</comment>
<sequence length="253" mass="26702">MDTPKDVVGRAAAVLRVLSQAEPQGLGTSEAAHAAGLPRATVHRLLSSLAEHGLVDRDPRSGAWLLGAELFLLGATAAPRYDVRALAHPVVRRLAEVTGESAFFSVLRGDETVCLIREDGAFPLRSHVLFEGARFPLGVVSAGIAVLAFLPEREVERHLAEHDLAGPFGAAHSADAVRGRLAEVRRTGWAVNPGLIVEGSWGMAAAVFDAAERPVGALSLNGVVGRFGPERQPELGRLLLKAAHSLGGAIHQR</sequence>
<keyword evidence="3" id="KW-0804">Transcription</keyword>
<dbReference type="Pfam" id="PF09339">
    <property type="entry name" value="HTH_IclR"/>
    <property type="match status" value="1"/>
</dbReference>
<feature type="domain" description="IclR-ED" evidence="5">
    <location>
        <begin position="69"/>
        <end position="252"/>
    </location>
</feature>